<sequence length="316" mass="35341">MAFTVIHLHQLTIIFGILGNIVSFGVFLAPLPTFWRIFKKKSTLGFQSIPYSVALFSSMLLLYYAFLKETNGTMILTINTIGCAIEGAYLIVYLIYATKESRVYTAKLLGLFNVGFFGVIVLTTMLFVRGTDKHSMFSKGGMRVDVVGWICGIFSVCVFAAPLSVMRMVIKTKSVEFMPFGLSVSLTLCAIIWFFYGFLIKDFYIALPNILGFAFGIVQMILYVIYNHLSKKRQNSNKIGDDLMIKKADIIQLQELAININLGKIEPQNKPAEVIEIILEEMVDVNNNDNEDSNNIVNEVDKKAANGEVPRGDNAC</sequence>
<dbReference type="GO" id="GO:0016020">
    <property type="term" value="C:membrane"/>
    <property type="evidence" value="ECO:0000318"/>
    <property type="project" value="GO_Central"/>
</dbReference>
<dbReference type="FunFam" id="1.20.1280.290:FF:000003">
    <property type="entry name" value="Bidirectional sugar transporter SWEET"/>
    <property type="match status" value="1"/>
</dbReference>
<dbReference type="RefSeq" id="XP_021851763.1">
    <property type="nucleotide sequence ID" value="XM_021996071.2"/>
</dbReference>
<evidence type="ECO:0000313" key="11">
    <source>
        <dbReference type="Proteomes" id="UP000813463"/>
    </source>
</evidence>
<dbReference type="PANTHER" id="PTHR10791">
    <property type="entry name" value="RAG1-ACTIVATING PROTEIN 1"/>
    <property type="match status" value="1"/>
</dbReference>
<comment type="similarity">
    <text evidence="2 10">Belongs to the SWEET sugar transporter family.</text>
</comment>
<feature type="transmembrane region" description="Helical" evidence="10">
    <location>
        <begin position="205"/>
        <end position="226"/>
    </location>
</feature>
<keyword evidence="6 10" id="KW-0812">Transmembrane</keyword>
<gene>
    <name evidence="12" type="primary">LOC110791317</name>
</gene>
<dbReference type="AlphaFoldDB" id="A0A9R0IMS0"/>
<keyword evidence="3 10" id="KW-0813">Transport</keyword>
<feature type="transmembrane region" description="Helical" evidence="10">
    <location>
        <begin position="12"/>
        <end position="37"/>
    </location>
</feature>
<dbReference type="KEGG" id="soe:110791317"/>
<keyword evidence="5 10" id="KW-0762">Sugar transport</keyword>
<proteinExistence type="inferred from homology"/>
<dbReference type="Gene3D" id="1.20.1280.290">
    <property type="match status" value="2"/>
</dbReference>
<evidence type="ECO:0000313" key="12">
    <source>
        <dbReference type="RefSeq" id="XP_021851763.1"/>
    </source>
</evidence>
<comment type="function">
    <text evidence="10">Mediates both low-affinity uptake and efflux of sugar across the membrane.</text>
</comment>
<organism evidence="11 12">
    <name type="scientific">Spinacia oleracea</name>
    <name type="common">Spinach</name>
    <dbReference type="NCBI Taxonomy" id="3562"/>
    <lineage>
        <taxon>Eukaryota</taxon>
        <taxon>Viridiplantae</taxon>
        <taxon>Streptophyta</taxon>
        <taxon>Embryophyta</taxon>
        <taxon>Tracheophyta</taxon>
        <taxon>Spermatophyta</taxon>
        <taxon>Magnoliopsida</taxon>
        <taxon>eudicotyledons</taxon>
        <taxon>Gunneridae</taxon>
        <taxon>Pentapetalae</taxon>
        <taxon>Caryophyllales</taxon>
        <taxon>Chenopodiaceae</taxon>
        <taxon>Chenopodioideae</taxon>
        <taxon>Anserineae</taxon>
        <taxon>Spinacia</taxon>
    </lineage>
</organism>
<reference evidence="11" key="1">
    <citation type="journal article" date="2021" name="Nat. Commun.">
        <title>Genomic analyses provide insights into spinach domestication and the genetic basis of agronomic traits.</title>
        <authorList>
            <person name="Cai X."/>
            <person name="Sun X."/>
            <person name="Xu C."/>
            <person name="Sun H."/>
            <person name="Wang X."/>
            <person name="Ge C."/>
            <person name="Zhang Z."/>
            <person name="Wang Q."/>
            <person name="Fei Z."/>
            <person name="Jiao C."/>
            <person name="Wang Q."/>
        </authorList>
    </citation>
    <scope>NUCLEOTIDE SEQUENCE [LARGE SCALE GENOMIC DNA]</scope>
    <source>
        <strain evidence="11">cv. Varoflay</strain>
    </source>
</reference>
<dbReference type="Pfam" id="PF03083">
    <property type="entry name" value="MtN3_slv"/>
    <property type="match status" value="2"/>
</dbReference>
<protein>
    <recommendedName>
        <fullName evidence="10">Bidirectional sugar transporter SWEET</fullName>
    </recommendedName>
</protein>
<comment type="subcellular location">
    <subcellularLocation>
        <location evidence="1 10">Cell membrane</location>
        <topology evidence="1 10">Multi-pass membrane protein</topology>
    </subcellularLocation>
</comment>
<dbReference type="PANTHER" id="PTHR10791:SF157">
    <property type="entry name" value="BIDIRECTIONAL SUGAR TRANSPORTER SWEET"/>
    <property type="match status" value="1"/>
</dbReference>
<dbReference type="OrthoDB" id="409725at2759"/>
<evidence type="ECO:0000256" key="6">
    <source>
        <dbReference type="ARBA" id="ARBA00022692"/>
    </source>
</evidence>
<keyword evidence="8 10" id="KW-1133">Transmembrane helix</keyword>
<feature type="transmembrane region" description="Helical" evidence="10">
    <location>
        <begin position="177"/>
        <end position="199"/>
    </location>
</feature>
<evidence type="ECO:0000256" key="1">
    <source>
        <dbReference type="ARBA" id="ARBA00004651"/>
    </source>
</evidence>
<keyword evidence="4" id="KW-1003">Cell membrane</keyword>
<dbReference type="GO" id="GO:0051119">
    <property type="term" value="F:sugar transmembrane transporter activity"/>
    <property type="evidence" value="ECO:0000318"/>
    <property type="project" value="GO_Central"/>
</dbReference>
<reference evidence="12" key="2">
    <citation type="submission" date="2025-08" db="UniProtKB">
        <authorList>
            <consortium name="RefSeq"/>
        </authorList>
    </citation>
    <scope>IDENTIFICATION</scope>
    <source>
        <tissue evidence="12">Leaf</tissue>
    </source>
</reference>
<dbReference type="FunFam" id="1.20.1280.290:FF:000001">
    <property type="entry name" value="Bidirectional sugar transporter SWEET"/>
    <property type="match status" value="1"/>
</dbReference>
<dbReference type="InterPro" id="IPR047664">
    <property type="entry name" value="SWEET"/>
</dbReference>
<evidence type="ECO:0000256" key="8">
    <source>
        <dbReference type="ARBA" id="ARBA00022989"/>
    </source>
</evidence>
<dbReference type="GO" id="GO:0008643">
    <property type="term" value="P:carbohydrate transport"/>
    <property type="evidence" value="ECO:0000318"/>
    <property type="project" value="GO_Central"/>
</dbReference>
<feature type="transmembrane region" description="Helical" evidence="10">
    <location>
        <begin position="147"/>
        <end position="165"/>
    </location>
</feature>
<evidence type="ECO:0000256" key="7">
    <source>
        <dbReference type="ARBA" id="ARBA00022737"/>
    </source>
</evidence>
<feature type="transmembrane region" description="Helical" evidence="10">
    <location>
        <begin position="108"/>
        <end position="127"/>
    </location>
</feature>
<evidence type="ECO:0000256" key="4">
    <source>
        <dbReference type="ARBA" id="ARBA00022475"/>
    </source>
</evidence>
<keyword evidence="9 10" id="KW-0472">Membrane</keyword>
<evidence type="ECO:0000256" key="10">
    <source>
        <dbReference type="RuleBase" id="RU910715"/>
    </source>
</evidence>
<evidence type="ECO:0000256" key="9">
    <source>
        <dbReference type="ARBA" id="ARBA00023136"/>
    </source>
</evidence>
<dbReference type="Proteomes" id="UP000813463">
    <property type="component" value="Chromosome 6"/>
</dbReference>
<name>A0A9R0IMS0_SPIOL</name>
<feature type="transmembrane region" description="Helical" evidence="10">
    <location>
        <begin position="49"/>
        <end position="67"/>
    </location>
</feature>
<dbReference type="GeneID" id="110791317"/>
<feature type="transmembrane region" description="Helical" evidence="10">
    <location>
        <begin position="73"/>
        <end position="96"/>
    </location>
</feature>
<evidence type="ECO:0000256" key="5">
    <source>
        <dbReference type="ARBA" id="ARBA00022597"/>
    </source>
</evidence>
<keyword evidence="7" id="KW-0677">Repeat</keyword>
<dbReference type="InterPro" id="IPR004316">
    <property type="entry name" value="SWEET_rpt"/>
</dbReference>
<keyword evidence="11" id="KW-1185">Reference proteome</keyword>
<dbReference type="GO" id="GO:0005886">
    <property type="term" value="C:plasma membrane"/>
    <property type="evidence" value="ECO:0007669"/>
    <property type="project" value="UniProtKB-SubCell"/>
</dbReference>
<evidence type="ECO:0000256" key="2">
    <source>
        <dbReference type="ARBA" id="ARBA00007809"/>
    </source>
</evidence>
<evidence type="ECO:0000256" key="3">
    <source>
        <dbReference type="ARBA" id="ARBA00022448"/>
    </source>
</evidence>
<accession>A0A9R0IMS0</accession>